<protein>
    <submittedName>
        <fullName evidence="1">Uncharacterized protein</fullName>
    </submittedName>
</protein>
<proteinExistence type="predicted"/>
<reference evidence="1" key="1">
    <citation type="submission" date="2018-05" db="EMBL/GenBank/DDBJ databases">
        <authorList>
            <person name="Lanie J.A."/>
            <person name="Ng W.-L."/>
            <person name="Kazmierczak K.M."/>
            <person name="Andrzejewski T.M."/>
            <person name="Davidsen T.M."/>
            <person name="Wayne K.J."/>
            <person name="Tettelin H."/>
            <person name="Glass J.I."/>
            <person name="Rusch D."/>
            <person name="Podicherti R."/>
            <person name="Tsui H.-C.T."/>
            <person name="Winkler M.E."/>
        </authorList>
    </citation>
    <scope>NUCLEOTIDE SEQUENCE</scope>
</reference>
<dbReference type="SUPFAM" id="SSF53756">
    <property type="entry name" value="UDP-Glycosyltransferase/glycogen phosphorylase"/>
    <property type="match status" value="1"/>
</dbReference>
<name>A0A382SAX4_9ZZZZ</name>
<evidence type="ECO:0000313" key="1">
    <source>
        <dbReference type="EMBL" id="SVD06712.1"/>
    </source>
</evidence>
<dbReference type="Gene3D" id="3.40.50.2000">
    <property type="entry name" value="Glycogen Phosphorylase B"/>
    <property type="match status" value="1"/>
</dbReference>
<feature type="non-terminal residue" evidence="1">
    <location>
        <position position="1"/>
    </location>
</feature>
<sequence>SVDTSVCHLAGVLGKPCWVLVPYTPDWRWLMERGDSPW</sequence>
<accession>A0A382SAX4</accession>
<dbReference type="EMBL" id="UINC01127534">
    <property type="protein sequence ID" value="SVD06712.1"/>
    <property type="molecule type" value="Genomic_DNA"/>
</dbReference>
<organism evidence="1">
    <name type="scientific">marine metagenome</name>
    <dbReference type="NCBI Taxonomy" id="408172"/>
    <lineage>
        <taxon>unclassified sequences</taxon>
        <taxon>metagenomes</taxon>
        <taxon>ecological metagenomes</taxon>
    </lineage>
</organism>
<gene>
    <name evidence="1" type="ORF">METZ01_LOCUS359566</name>
</gene>
<dbReference type="AlphaFoldDB" id="A0A382SAX4"/>